<dbReference type="PRINTS" id="PR00385">
    <property type="entry name" value="P450"/>
</dbReference>
<proteinExistence type="inferred from homology"/>
<dbReference type="InterPro" id="IPR001128">
    <property type="entry name" value="Cyt_P450"/>
</dbReference>
<keyword evidence="12" id="KW-1185">Reference proteome</keyword>
<organism evidence="11 12">
    <name type="scientific">Pisum sativum</name>
    <name type="common">Garden pea</name>
    <name type="synonym">Lathyrus oleraceus</name>
    <dbReference type="NCBI Taxonomy" id="3888"/>
    <lineage>
        <taxon>Eukaryota</taxon>
        <taxon>Viridiplantae</taxon>
        <taxon>Streptophyta</taxon>
        <taxon>Embryophyta</taxon>
        <taxon>Tracheophyta</taxon>
        <taxon>Spermatophyta</taxon>
        <taxon>Magnoliopsida</taxon>
        <taxon>eudicotyledons</taxon>
        <taxon>Gunneridae</taxon>
        <taxon>Pentapetalae</taxon>
        <taxon>rosids</taxon>
        <taxon>fabids</taxon>
        <taxon>Fabales</taxon>
        <taxon>Fabaceae</taxon>
        <taxon>Papilionoideae</taxon>
        <taxon>50 kb inversion clade</taxon>
        <taxon>NPAAA clade</taxon>
        <taxon>Hologalegina</taxon>
        <taxon>IRL clade</taxon>
        <taxon>Fabeae</taxon>
        <taxon>Lathyrus</taxon>
    </lineage>
</organism>
<dbReference type="EMBL" id="JAMSHJ010000002">
    <property type="protein sequence ID" value="KAI5439124.1"/>
    <property type="molecule type" value="Genomic_DNA"/>
</dbReference>
<dbReference type="SUPFAM" id="SSF48264">
    <property type="entry name" value="Cytochrome P450"/>
    <property type="match status" value="1"/>
</dbReference>
<accession>A0A9D4YHB5</accession>
<dbReference type="GO" id="GO:0004497">
    <property type="term" value="F:monooxygenase activity"/>
    <property type="evidence" value="ECO:0007669"/>
    <property type="project" value="UniProtKB-KW"/>
</dbReference>
<dbReference type="OrthoDB" id="2789670at2759"/>
<dbReference type="GO" id="GO:0016705">
    <property type="term" value="F:oxidoreductase activity, acting on paired donors, with incorporation or reduction of molecular oxygen"/>
    <property type="evidence" value="ECO:0007669"/>
    <property type="project" value="InterPro"/>
</dbReference>
<dbReference type="InterPro" id="IPR052306">
    <property type="entry name" value="CYP450_71D"/>
</dbReference>
<sequence length="505" mass="57764">MEFQLSFVLIPFFVFLLFHWLTKYYNPKTFAYKLPPGPRKLPLIGNLHQLIFAGKLPHHGLQKLSHKHGPLMLLKLGEINTVVVSSSNLAKEVMKTHDVVFADRPKLLSPQILAYGFKDIVFSPYGDYWRQMRKICVLELLSAKRVQSFSYIREDEAKKFIQSIKLCAGSPINLTSRVFSVINSIISRAAFGDKSEHQDEFVILIRKAIAISGGLELDDLFPSMKILHMLTGMRAKFEKIHKSVDQILDNVVRNHQEKISKGKEDIKNEAEREDLVDVLLRVQQSGSLDVQLTINNIKAVIWDIFVAGTDTSSTTIEWAMSEMMKNPRVREKAQAEIRETFKGKQQISQTDLEELTYLKLVIKETLRLHPPSPLLVPRECNEQTIIDGYDIPKNTTVLINAWAIGRDPKFWSDAERFIPERFDGSFVDFKGMNFEYIPFGAGRRMCPGMTFGLASLTLPLALLLYHFNWELPNQMKPEDLDMVEEFGMTVGRKNGLCLIPTLYDV</sequence>
<evidence type="ECO:0000256" key="4">
    <source>
        <dbReference type="ARBA" id="ARBA00022723"/>
    </source>
</evidence>
<dbReference type="Gene3D" id="1.10.630.10">
    <property type="entry name" value="Cytochrome P450"/>
    <property type="match status" value="1"/>
</dbReference>
<evidence type="ECO:0000256" key="2">
    <source>
        <dbReference type="ARBA" id="ARBA00010617"/>
    </source>
</evidence>
<feature type="binding site" description="axial binding residue" evidence="8">
    <location>
        <position position="446"/>
    </location>
    <ligand>
        <name>heme</name>
        <dbReference type="ChEBI" id="CHEBI:30413"/>
    </ligand>
    <ligandPart>
        <name>Fe</name>
        <dbReference type="ChEBI" id="CHEBI:18248"/>
    </ligandPart>
</feature>
<dbReference type="AlphaFoldDB" id="A0A9D4YHB5"/>
<comment type="caution">
    <text evidence="11">The sequence shown here is derived from an EMBL/GenBank/DDBJ whole genome shotgun (WGS) entry which is preliminary data.</text>
</comment>
<evidence type="ECO:0000256" key="10">
    <source>
        <dbReference type="SAM" id="Phobius"/>
    </source>
</evidence>
<dbReference type="PRINTS" id="PR00463">
    <property type="entry name" value="EP450I"/>
</dbReference>
<keyword evidence="6 8" id="KW-0408">Iron</keyword>
<protein>
    <recommendedName>
        <fullName evidence="13">Cytochrome P450</fullName>
    </recommendedName>
</protein>
<keyword evidence="5 9" id="KW-0560">Oxidoreductase</keyword>
<evidence type="ECO:0000256" key="3">
    <source>
        <dbReference type="ARBA" id="ARBA00022617"/>
    </source>
</evidence>
<evidence type="ECO:0000256" key="8">
    <source>
        <dbReference type="PIRSR" id="PIRSR602401-1"/>
    </source>
</evidence>
<gene>
    <name evidence="11" type="ORF">KIW84_024771</name>
</gene>
<evidence type="ECO:0008006" key="13">
    <source>
        <dbReference type="Google" id="ProtNLM"/>
    </source>
</evidence>
<evidence type="ECO:0000313" key="11">
    <source>
        <dbReference type="EMBL" id="KAI5439124.1"/>
    </source>
</evidence>
<evidence type="ECO:0000256" key="5">
    <source>
        <dbReference type="ARBA" id="ARBA00023002"/>
    </source>
</evidence>
<keyword evidence="4 8" id="KW-0479">Metal-binding</keyword>
<dbReference type="PANTHER" id="PTHR47953">
    <property type="entry name" value="OS08G0105600 PROTEIN"/>
    <property type="match status" value="1"/>
</dbReference>
<dbReference type="InterPro" id="IPR002401">
    <property type="entry name" value="Cyt_P450_E_grp-I"/>
</dbReference>
<keyword evidence="10" id="KW-0472">Membrane</keyword>
<comment type="similarity">
    <text evidence="2 9">Belongs to the cytochrome P450 family.</text>
</comment>
<dbReference type="FunFam" id="1.10.630.10:FF:000008">
    <property type="entry name" value="Cytochrome P450 71D8"/>
    <property type="match status" value="1"/>
</dbReference>
<feature type="transmembrane region" description="Helical" evidence="10">
    <location>
        <begin position="6"/>
        <end position="25"/>
    </location>
</feature>
<evidence type="ECO:0000313" key="12">
    <source>
        <dbReference type="Proteomes" id="UP001058974"/>
    </source>
</evidence>
<dbReference type="InterPro" id="IPR017972">
    <property type="entry name" value="Cyt_P450_CS"/>
</dbReference>
<evidence type="ECO:0000256" key="6">
    <source>
        <dbReference type="ARBA" id="ARBA00023004"/>
    </source>
</evidence>
<dbReference type="CDD" id="cd11072">
    <property type="entry name" value="CYP71-like"/>
    <property type="match status" value="1"/>
</dbReference>
<name>A0A9D4YHB5_PEA</name>
<reference evidence="11 12" key="1">
    <citation type="journal article" date="2022" name="Nat. Genet.">
        <title>Improved pea reference genome and pan-genome highlight genomic features and evolutionary characteristics.</title>
        <authorList>
            <person name="Yang T."/>
            <person name="Liu R."/>
            <person name="Luo Y."/>
            <person name="Hu S."/>
            <person name="Wang D."/>
            <person name="Wang C."/>
            <person name="Pandey M.K."/>
            <person name="Ge S."/>
            <person name="Xu Q."/>
            <person name="Li N."/>
            <person name="Li G."/>
            <person name="Huang Y."/>
            <person name="Saxena R.K."/>
            <person name="Ji Y."/>
            <person name="Li M."/>
            <person name="Yan X."/>
            <person name="He Y."/>
            <person name="Liu Y."/>
            <person name="Wang X."/>
            <person name="Xiang C."/>
            <person name="Varshney R.K."/>
            <person name="Ding H."/>
            <person name="Gao S."/>
            <person name="Zong X."/>
        </authorList>
    </citation>
    <scope>NUCLEOTIDE SEQUENCE [LARGE SCALE GENOMIC DNA]</scope>
    <source>
        <strain evidence="11 12">cv. Zhongwan 6</strain>
    </source>
</reference>
<dbReference type="PROSITE" id="PS00086">
    <property type="entry name" value="CYTOCHROME_P450"/>
    <property type="match status" value="1"/>
</dbReference>
<dbReference type="InterPro" id="IPR036396">
    <property type="entry name" value="Cyt_P450_sf"/>
</dbReference>
<evidence type="ECO:0000256" key="9">
    <source>
        <dbReference type="RuleBase" id="RU000461"/>
    </source>
</evidence>
<dbReference type="Proteomes" id="UP001058974">
    <property type="component" value="Chromosome 2"/>
</dbReference>
<keyword evidence="10" id="KW-1133">Transmembrane helix</keyword>
<dbReference type="Gramene" id="PSAT_LOCUS8187_t1">
    <property type="protein sequence ID" value="CAL5187974.1"/>
    <property type="gene ID" value="PSAT_LOCUS8187"/>
</dbReference>
<dbReference type="GO" id="GO:0005506">
    <property type="term" value="F:iron ion binding"/>
    <property type="evidence" value="ECO:0007669"/>
    <property type="project" value="InterPro"/>
</dbReference>
<keyword evidence="7 9" id="KW-0503">Monooxygenase</keyword>
<keyword evidence="10" id="KW-0812">Transmembrane</keyword>
<evidence type="ECO:0000256" key="7">
    <source>
        <dbReference type="ARBA" id="ARBA00023033"/>
    </source>
</evidence>
<comment type="cofactor">
    <cofactor evidence="1 8">
        <name>heme</name>
        <dbReference type="ChEBI" id="CHEBI:30413"/>
    </cofactor>
</comment>
<dbReference type="Gramene" id="Psat02G0477100-T1">
    <property type="protein sequence ID" value="KAI5439124.1"/>
    <property type="gene ID" value="KIW84_024771"/>
</dbReference>
<keyword evidence="3 8" id="KW-0349">Heme</keyword>
<dbReference type="GO" id="GO:0020037">
    <property type="term" value="F:heme binding"/>
    <property type="evidence" value="ECO:0007669"/>
    <property type="project" value="InterPro"/>
</dbReference>
<dbReference type="PANTHER" id="PTHR47953:SF16">
    <property type="entry name" value="CYTOCHROME P450 71D8"/>
    <property type="match status" value="1"/>
</dbReference>
<dbReference type="Pfam" id="PF00067">
    <property type="entry name" value="p450"/>
    <property type="match status" value="1"/>
</dbReference>
<evidence type="ECO:0000256" key="1">
    <source>
        <dbReference type="ARBA" id="ARBA00001971"/>
    </source>
</evidence>